<dbReference type="Gene3D" id="2.120.10.80">
    <property type="entry name" value="Kelch-type beta propeller"/>
    <property type="match status" value="1"/>
</dbReference>
<dbReference type="PANTHER" id="PTHR24412:SF489">
    <property type="entry name" value="RING FINGER DOMAIN AND KELCH REPEAT-CONTAINING PROTEIN DDB_G0271372"/>
    <property type="match status" value="1"/>
</dbReference>
<evidence type="ECO:0000313" key="4">
    <source>
        <dbReference type="Proteomes" id="UP000554482"/>
    </source>
</evidence>
<proteinExistence type="predicted"/>
<dbReference type="InterPro" id="IPR015915">
    <property type="entry name" value="Kelch-typ_b-propeller"/>
</dbReference>
<evidence type="ECO:0000256" key="2">
    <source>
        <dbReference type="ARBA" id="ARBA00022737"/>
    </source>
</evidence>
<dbReference type="EMBL" id="JABWDY010032859">
    <property type="protein sequence ID" value="KAF5183868.1"/>
    <property type="molecule type" value="Genomic_DNA"/>
</dbReference>
<accession>A0A7J6VGX5</accession>
<reference evidence="3 4" key="1">
    <citation type="submission" date="2020-06" db="EMBL/GenBank/DDBJ databases">
        <title>Transcriptomic and genomic resources for Thalictrum thalictroides and T. hernandezii: Facilitating candidate gene discovery in an emerging model plant lineage.</title>
        <authorList>
            <person name="Arias T."/>
            <person name="Riano-Pachon D.M."/>
            <person name="Di Stilio V.S."/>
        </authorList>
    </citation>
    <scope>NUCLEOTIDE SEQUENCE [LARGE SCALE GENOMIC DNA]</scope>
    <source>
        <strain evidence="4">cv. WT478/WT964</strain>
        <tissue evidence="3">Leaves</tissue>
    </source>
</reference>
<dbReference type="Proteomes" id="UP000554482">
    <property type="component" value="Unassembled WGS sequence"/>
</dbReference>
<dbReference type="OrthoDB" id="1746520at2759"/>
<comment type="caution">
    <text evidence="3">The sequence shown here is derived from an EMBL/GenBank/DDBJ whole genome shotgun (WGS) entry which is preliminary data.</text>
</comment>
<dbReference type="InterPro" id="IPR006652">
    <property type="entry name" value="Kelch_1"/>
</dbReference>
<name>A0A7J6VGX5_THATH</name>
<evidence type="ECO:0000313" key="3">
    <source>
        <dbReference type="EMBL" id="KAF5183868.1"/>
    </source>
</evidence>
<dbReference type="AlphaFoldDB" id="A0A7J6VGX5"/>
<sequence>MRFAFDCGGDDYREWFSIDPTGIKLLGSCSEEESDEFDKKRKFPSDELVQKRKFQFKQPLFVTPSYIPEWATFVAAESKIYALGGRKQNENYEIKHASEVYVYDTAADKDNADWKPLPSMLTGRSGPGVVALDGKLYVMGSDQLNEFWYIGPWCEVYDICNNCWSVLDCDCWSVLEEKPLIKYLPTECVVVVPKDRSTTPEIIVVYIYRIRRTYFYCPKLGRWNEVVLPIEFGCVSCVAVEQVLFMAAPDYLCAYDLVNDPDSADNIESTFANYKCPGFPRPKAKTIKGLEEDYPNPLVVFGVQLFHLGNMVFCLVWPIIDHYDGFKTTIHCLRFRVDKDEWRAYVLNHDCYHIPVPVQPLVFAGLQQCVQIMYVDS</sequence>
<dbReference type="SUPFAM" id="SSF117281">
    <property type="entry name" value="Kelch motif"/>
    <property type="match status" value="1"/>
</dbReference>
<gene>
    <name evidence="3" type="ORF">FRX31_026545</name>
</gene>
<keyword evidence="1" id="KW-0880">Kelch repeat</keyword>
<protein>
    <recommendedName>
        <fullName evidence="5">F-box/kelch-repeat protein</fullName>
    </recommendedName>
</protein>
<dbReference type="PANTHER" id="PTHR24412">
    <property type="entry name" value="KELCH PROTEIN"/>
    <property type="match status" value="1"/>
</dbReference>
<keyword evidence="2" id="KW-0677">Repeat</keyword>
<evidence type="ECO:0000256" key="1">
    <source>
        <dbReference type="ARBA" id="ARBA00022441"/>
    </source>
</evidence>
<evidence type="ECO:0008006" key="5">
    <source>
        <dbReference type="Google" id="ProtNLM"/>
    </source>
</evidence>
<organism evidence="3 4">
    <name type="scientific">Thalictrum thalictroides</name>
    <name type="common">Rue-anemone</name>
    <name type="synonym">Anemone thalictroides</name>
    <dbReference type="NCBI Taxonomy" id="46969"/>
    <lineage>
        <taxon>Eukaryota</taxon>
        <taxon>Viridiplantae</taxon>
        <taxon>Streptophyta</taxon>
        <taxon>Embryophyta</taxon>
        <taxon>Tracheophyta</taxon>
        <taxon>Spermatophyta</taxon>
        <taxon>Magnoliopsida</taxon>
        <taxon>Ranunculales</taxon>
        <taxon>Ranunculaceae</taxon>
        <taxon>Thalictroideae</taxon>
        <taxon>Thalictrum</taxon>
    </lineage>
</organism>
<dbReference type="SMART" id="SM00612">
    <property type="entry name" value="Kelch"/>
    <property type="match status" value="1"/>
</dbReference>
<keyword evidence="4" id="KW-1185">Reference proteome</keyword>